<feature type="compositionally biased region" description="Low complexity" evidence="1">
    <location>
        <begin position="345"/>
        <end position="363"/>
    </location>
</feature>
<evidence type="ECO:0000313" key="3">
    <source>
        <dbReference type="Proteomes" id="UP000242519"/>
    </source>
</evidence>
<feature type="compositionally biased region" description="Pro residues" evidence="1">
    <location>
        <begin position="262"/>
        <end position="271"/>
    </location>
</feature>
<feature type="compositionally biased region" description="Basic and acidic residues" evidence="1">
    <location>
        <begin position="388"/>
        <end position="397"/>
    </location>
</feature>
<feature type="compositionally biased region" description="Basic and acidic residues" evidence="1">
    <location>
        <begin position="293"/>
        <end position="307"/>
    </location>
</feature>
<feature type="compositionally biased region" description="Pro residues" evidence="1">
    <location>
        <begin position="9"/>
        <end position="19"/>
    </location>
</feature>
<dbReference type="AlphaFoldDB" id="A0A218Z1G8"/>
<accession>A0A218Z1G8</accession>
<dbReference type="InParanoid" id="A0A218Z1G8"/>
<feature type="compositionally biased region" description="Basic residues" evidence="1">
    <location>
        <begin position="322"/>
        <end position="331"/>
    </location>
</feature>
<organism evidence="2 3">
    <name type="scientific">Diplocarpon coronariae</name>
    <dbReference type="NCBI Taxonomy" id="2795749"/>
    <lineage>
        <taxon>Eukaryota</taxon>
        <taxon>Fungi</taxon>
        <taxon>Dikarya</taxon>
        <taxon>Ascomycota</taxon>
        <taxon>Pezizomycotina</taxon>
        <taxon>Leotiomycetes</taxon>
        <taxon>Helotiales</taxon>
        <taxon>Drepanopezizaceae</taxon>
        <taxon>Diplocarpon</taxon>
    </lineage>
</organism>
<evidence type="ECO:0000313" key="2">
    <source>
        <dbReference type="EMBL" id="OWP01403.1"/>
    </source>
</evidence>
<sequence length="646" mass="73345">MANVAGLPTPVPPPPPPGFRLPHPTGGAGGGGLQHPQGQFIPMPVRQRIQNSSRIQDITPPKFMNEAACLEKLTSHAAFTIRKMPARDTKEKQTWARAEVVDEKWAQEDIVKQIKKLNESNRTVAEKKSALAQYQQGQITSLLDDLGSREPEPAFQWSLTQLDRTERLVGRIRAPSKKSLYETVTMTVYVKRAPHRDINPIQLYHNLEKIKEERMRPPPPAQQPKPQPQLQNQQQPQQTGQGGGTGVGQGGGPGGYQQPQGNRPPPPPPAPFMNLNNKGAPPVGQGHAKYHGQGHEPGHGQGHEDNSGNKSKVLKQNDKCGKNRGPKKYHNRSGSSASDSEFFYSDTGSSSDESSLGTSISSRSRQHQQSKHNKDASRSHSRRRERRTKYYFEDRSPSPHHRRMSDSFGGVPPIQQRSYAPEIPCAIPAVDPITSAYQAGKEDAMAERYSVADRLVQQTQQIIQPVIERFIEPFVEPRPVVSYRRLESQYSERPRLVKSRNTEPRYIEDRYVDKLRSVEDDLIVDRQHRAEEYMKGRPRDIDQRPLGPRPEYLEQKSGDFARRLVERPGYLERRHSEVRPEYYERRPIEARQEFFDRRLPMAREFHSRHRSLTGKFSGDSRPFATNFLPRCPSPSTPSTSSFKHGW</sequence>
<proteinExistence type="predicted"/>
<comment type="caution">
    <text evidence="2">The sequence shown here is derived from an EMBL/GenBank/DDBJ whole genome shotgun (WGS) entry which is preliminary data.</text>
</comment>
<feature type="compositionally biased region" description="Basic and acidic residues" evidence="1">
    <location>
        <begin position="533"/>
        <end position="543"/>
    </location>
</feature>
<protein>
    <submittedName>
        <fullName evidence="2">Uncharacterized protein</fullName>
    </submittedName>
</protein>
<feature type="compositionally biased region" description="Low complexity" evidence="1">
    <location>
        <begin position="228"/>
        <end position="239"/>
    </location>
</feature>
<dbReference type="STRING" id="503106.A0A218Z1G8"/>
<evidence type="ECO:0000256" key="1">
    <source>
        <dbReference type="SAM" id="MobiDB-lite"/>
    </source>
</evidence>
<feature type="region of interest" description="Disordered" evidence="1">
    <location>
        <begin position="215"/>
        <end position="410"/>
    </location>
</feature>
<feature type="region of interest" description="Disordered" evidence="1">
    <location>
        <begin position="1"/>
        <end position="33"/>
    </location>
</feature>
<feature type="compositionally biased region" description="Gly residues" evidence="1">
    <location>
        <begin position="240"/>
        <end position="255"/>
    </location>
</feature>
<dbReference type="Proteomes" id="UP000242519">
    <property type="component" value="Unassembled WGS sequence"/>
</dbReference>
<feature type="compositionally biased region" description="Pro residues" evidence="1">
    <location>
        <begin position="217"/>
        <end position="227"/>
    </location>
</feature>
<dbReference type="OrthoDB" id="3440029at2759"/>
<dbReference type="EMBL" id="MZNU01000279">
    <property type="protein sequence ID" value="OWP01403.1"/>
    <property type="molecule type" value="Genomic_DNA"/>
</dbReference>
<feature type="region of interest" description="Disordered" evidence="1">
    <location>
        <begin position="533"/>
        <end position="553"/>
    </location>
</feature>
<name>A0A218Z1G8_9HELO</name>
<keyword evidence="3" id="KW-1185">Reference proteome</keyword>
<reference evidence="2 3" key="1">
    <citation type="submission" date="2017-04" db="EMBL/GenBank/DDBJ databases">
        <title>Draft genome sequence of Marssonina coronaria NL1: causal agent of apple blotch.</title>
        <authorList>
            <person name="Cheng Q."/>
        </authorList>
    </citation>
    <scope>NUCLEOTIDE SEQUENCE [LARGE SCALE GENOMIC DNA]</scope>
    <source>
        <strain evidence="2 3">NL1</strain>
    </source>
</reference>
<gene>
    <name evidence="2" type="ORF">B2J93_2813</name>
</gene>